<name>A0A8F3C944_9CAUD</name>
<evidence type="ECO:0000313" key="4">
    <source>
        <dbReference type="EMBL" id="QWY14043.1"/>
    </source>
</evidence>
<keyword evidence="2" id="KW-1245">Viral tail assembly</keyword>
<evidence type="ECO:0000256" key="2">
    <source>
        <dbReference type="ARBA" id="ARBA00022465"/>
    </source>
</evidence>
<evidence type="ECO:0000256" key="3">
    <source>
        <dbReference type="ARBA" id="ARBA00023138"/>
    </source>
</evidence>
<evidence type="ECO:0000313" key="5">
    <source>
        <dbReference type="Proteomes" id="UP000693898"/>
    </source>
</evidence>
<dbReference type="GO" id="GO:0098004">
    <property type="term" value="P:virus tail fiber assembly"/>
    <property type="evidence" value="ECO:0007669"/>
    <property type="project" value="UniProtKB-KW"/>
</dbReference>
<dbReference type="InterPro" id="IPR003458">
    <property type="entry name" value="Phage_T4_Gp38_tail_assem"/>
</dbReference>
<keyword evidence="2" id="KW-1188">Viral release from host cell</keyword>
<dbReference type="RefSeq" id="YP_010845228.1">
    <property type="nucleotide sequence ID" value="NC_079187.1"/>
</dbReference>
<keyword evidence="5" id="KW-1185">Reference proteome</keyword>
<dbReference type="Pfam" id="PF02413">
    <property type="entry name" value="Caudo_TAP"/>
    <property type="match status" value="1"/>
</dbReference>
<proteinExistence type="inferred from homology"/>
<protein>
    <submittedName>
        <fullName evidence="4">Putative tail protein</fullName>
    </submittedName>
</protein>
<sequence>MSINVLSARSPEWANQEKTAVNLLVRFQHIDGEIPFTASACDVEAHGKKLYGRAVSGGYGDISPYCGPTAEDIAAISFANEKASILDKVERRIALLERAQRLGIADPAELEELRRLEVYSVELARCQSLPLPSL</sequence>
<organism evidence="4 5">
    <name type="scientific">Aeromonas phage pAh6.2TG</name>
    <dbReference type="NCBI Taxonomy" id="2849625"/>
    <lineage>
        <taxon>Viruses</taxon>
        <taxon>Duplodnaviria</taxon>
        <taxon>Heunggongvirae</taxon>
        <taxon>Uroviricota</taxon>
        <taxon>Caudoviricetes</taxon>
        <taxon>Chaseviridae</taxon>
        <taxon>Nefertitivirinae</taxon>
        <taxon>Phayathaivirus</taxon>
        <taxon>Phayathaivirus pAh62TG</taxon>
    </lineage>
</organism>
<keyword evidence="3" id="KW-1246">Viral tail fiber assembly</keyword>
<comment type="similarity">
    <text evidence="1">Belongs to the tfa family.</text>
</comment>
<evidence type="ECO:0000256" key="1">
    <source>
        <dbReference type="ARBA" id="ARBA00008579"/>
    </source>
</evidence>
<dbReference type="GeneID" id="80832380"/>
<dbReference type="Proteomes" id="UP000693898">
    <property type="component" value="Segment"/>
</dbReference>
<accession>A0A8F3C944</accession>
<dbReference type="EMBL" id="MZ336020">
    <property type="protein sequence ID" value="QWY14043.1"/>
    <property type="molecule type" value="Genomic_DNA"/>
</dbReference>
<reference evidence="4" key="1">
    <citation type="submission" date="2021-06" db="EMBL/GenBank/DDBJ databases">
        <authorList>
            <person name="Le T.D."/>
        </authorList>
    </citation>
    <scope>NUCLEOTIDE SEQUENCE</scope>
</reference>
<dbReference type="KEGG" id="vg:80832380"/>